<evidence type="ECO:0000256" key="3">
    <source>
        <dbReference type="ARBA" id="ARBA00037247"/>
    </source>
</evidence>
<evidence type="ECO:0000256" key="1">
    <source>
        <dbReference type="ARBA" id="ARBA00006432"/>
    </source>
</evidence>
<accession>A0ABM1E4D1</accession>
<dbReference type="InterPro" id="IPR045851">
    <property type="entry name" value="AMP-bd_C_sf"/>
</dbReference>
<dbReference type="InterPro" id="IPR020845">
    <property type="entry name" value="AMP-binding_CS"/>
</dbReference>
<name>A0ABM1E4D1_PRICU</name>
<dbReference type="RefSeq" id="XP_014667052.1">
    <property type="nucleotide sequence ID" value="XM_014811566.1"/>
</dbReference>
<sequence>ILHIENESIDSKGAVKVVQYFIVMFHSSSNGKLVQSYLQVQAEEPLLGCTIGMQLEEAALKYPDREAFVLCKDNVRYTYEQVLEKSDELAAGLHAIGVKVGDRVGIWGPNTAEWLLAQYGCARGGFVLVNINPAYQVDELEYCLQKVGVKAILAEESFKTQNYYSMIHSISPELESCKPGQLKSKRLPMLRSVVMYNAKNQHPGTFQWSDLVDVSSNKGLQYVKDLQKKLQFDDAANIQFTSGTTGTPKGATLSHHNVVNNAYFLGLRLGYDKEVTRVCMPVPLYHCFGCVVGSLCSVIHGGTLVCPSPSFQPDATLKAVQQESCSSLYGTPTMFIDMLNHENFPKYDMSTLRTGVMAGSPCPTEIMKQVVTKMHMPDVTICYGTTETSPVTFQSYMNDPLEKRVSSIGHPASHVEVKVVDSENRLVPINTPGELCTRGYTTMLGYWGDEEKTRECILPDRWYKTGDLAVLDEDGFGRIIGRIKDMLIRGGENIYPTEIEQFLYKHEAVEDVQVIGVPDKRMGEELCAWIRLKKGHEHTTAEELRHFCKGKIAHFKIPRYMLFVDEYPLTVTGKVQKYKIREASRKILNLGEVHLHAADYYHGEMDDADMQRK</sequence>
<evidence type="ECO:0000256" key="7">
    <source>
        <dbReference type="ARBA" id="ARBA00048277"/>
    </source>
</evidence>
<evidence type="ECO:0000256" key="6">
    <source>
        <dbReference type="ARBA" id="ARBA00047319"/>
    </source>
</evidence>
<dbReference type="InterPro" id="IPR042099">
    <property type="entry name" value="ANL_N_sf"/>
</dbReference>
<feature type="domain" description="AMP-dependent synthetase/ligase" evidence="8">
    <location>
        <begin position="55"/>
        <end position="447"/>
    </location>
</feature>
<evidence type="ECO:0000313" key="10">
    <source>
        <dbReference type="Proteomes" id="UP000695022"/>
    </source>
</evidence>
<organism evidence="10 11">
    <name type="scientific">Priapulus caudatus</name>
    <name type="common">Priapulid worm</name>
    <dbReference type="NCBI Taxonomy" id="37621"/>
    <lineage>
        <taxon>Eukaryota</taxon>
        <taxon>Metazoa</taxon>
        <taxon>Ecdysozoa</taxon>
        <taxon>Scalidophora</taxon>
        <taxon>Priapulida</taxon>
        <taxon>Priapulimorpha</taxon>
        <taxon>Priapulimorphida</taxon>
        <taxon>Priapulidae</taxon>
        <taxon>Priapulus</taxon>
    </lineage>
</organism>
<evidence type="ECO:0000259" key="9">
    <source>
        <dbReference type="Pfam" id="PF13193"/>
    </source>
</evidence>
<evidence type="ECO:0000256" key="4">
    <source>
        <dbReference type="ARBA" id="ARBA00039009"/>
    </source>
</evidence>
<gene>
    <name evidence="11" type="primary">LOC106808733</name>
</gene>
<dbReference type="PANTHER" id="PTHR43201">
    <property type="entry name" value="ACYL-COA SYNTHETASE"/>
    <property type="match status" value="1"/>
</dbReference>
<protein>
    <recommendedName>
        <fullName evidence="5">Medium-chain acyl-CoA ligase ACSF2, mitochondrial</fullName>
        <ecNumber evidence="4">6.2.1.2</ecNumber>
    </recommendedName>
</protein>
<dbReference type="Gene3D" id="3.30.300.30">
    <property type="match status" value="1"/>
</dbReference>
<dbReference type="GeneID" id="106808733"/>
<evidence type="ECO:0000259" key="8">
    <source>
        <dbReference type="Pfam" id="PF00501"/>
    </source>
</evidence>
<evidence type="ECO:0000256" key="5">
    <source>
        <dbReference type="ARBA" id="ARBA00039638"/>
    </source>
</evidence>
<dbReference type="PROSITE" id="PS00455">
    <property type="entry name" value="AMP_BINDING"/>
    <property type="match status" value="1"/>
</dbReference>
<dbReference type="Proteomes" id="UP000695022">
    <property type="component" value="Unplaced"/>
</dbReference>
<keyword evidence="2" id="KW-0436">Ligase</keyword>
<dbReference type="EC" id="6.2.1.2" evidence="4"/>
<proteinExistence type="inferred from homology"/>
<dbReference type="Pfam" id="PF13193">
    <property type="entry name" value="AMP-binding_C"/>
    <property type="match status" value="1"/>
</dbReference>
<comment type="catalytic activity">
    <reaction evidence="6">
        <text>octanoate + ATP + CoA = octanoyl-CoA + AMP + diphosphate</text>
        <dbReference type="Rhea" id="RHEA:33631"/>
        <dbReference type="ChEBI" id="CHEBI:25646"/>
        <dbReference type="ChEBI" id="CHEBI:30616"/>
        <dbReference type="ChEBI" id="CHEBI:33019"/>
        <dbReference type="ChEBI" id="CHEBI:57287"/>
        <dbReference type="ChEBI" id="CHEBI:57386"/>
        <dbReference type="ChEBI" id="CHEBI:456215"/>
    </reaction>
</comment>
<comment type="function">
    <text evidence="3">Acyl-CoA synthases catalyze the initial reaction in fatty acid metabolism, by forming a thioester with CoA. Has some preference toward medium-chain substrates. Plays a role in adipocyte differentiation.</text>
</comment>
<dbReference type="SUPFAM" id="SSF56801">
    <property type="entry name" value="Acetyl-CoA synthetase-like"/>
    <property type="match status" value="1"/>
</dbReference>
<feature type="domain" description="AMP-binding enzyme C-terminal" evidence="9">
    <location>
        <begin position="498"/>
        <end position="574"/>
    </location>
</feature>
<dbReference type="Pfam" id="PF00501">
    <property type="entry name" value="AMP-binding"/>
    <property type="match status" value="1"/>
</dbReference>
<evidence type="ECO:0000256" key="2">
    <source>
        <dbReference type="ARBA" id="ARBA00022598"/>
    </source>
</evidence>
<comment type="catalytic activity">
    <reaction evidence="7">
        <text>a medium-chain fatty acid + ATP + CoA = a medium-chain fatty acyl-CoA + AMP + diphosphate</text>
        <dbReference type="Rhea" id="RHEA:48340"/>
        <dbReference type="ChEBI" id="CHEBI:30616"/>
        <dbReference type="ChEBI" id="CHEBI:33019"/>
        <dbReference type="ChEBI" id="CHEBI:57287"/>
        <dbReference type="ChEBI" id="CHEBI:59558"/>
        <dbReference type="ChEBI" id="CHEBI:90546"/>
        <dbReference type="ChEBI" id="CHEBI:456215"/>
        <dbReference type="EC" id="6.2.1.2"/>
    </reaction>
</comment>
<evidence type="ECO:0000313" key="11">
    <source>
        <dbReference type="RefSeq" id="XP_014667052.1"/>
    </source>
</evidence>
<dbReference type="PANTHER" id="PTHR43201:SF5">
    <property type="entry name" value="MEDIUM-CHAIN ACYL-COA LIGASE ACSF2, MITOCHONDRIAL"/>
    <property type="match status" value="1"/>
</dbReference>
<comment type="similarity">
    <text evidence="1">Belongs to the ATP-dependent AMP-binding enzyme family.</text>
</comment>
<dbReference type="Gene3D" id="3.40.50.12780">
    <property type="entry name" value="N-terminal domain of ligase-like"/>
    <property type="match status" value="1"/>
</dbReference>
<reference evidence="11" key="1">
    <citation type="submission" date="2025-08" db="UniProtKB">
        <authorList>
            <consortium name="RefSeq"/>
        </authorList>
    </citation>
    <scope>IDENTIFICATION</scope>
</reference>
<dbReference type="InterPro" id="IPR000873">
    <property type="entry name" value="AMP-dep_synth/lig_dom"/>
</dbReference>
<feature type="non-terminal residue" evidence="11">
    <location>
        <position position="1"/>
    </location>
</feature>
<dbReference type="CDD" id="cd05917">
    <property type="entry name" value="FACL_like_2"/>
    <property type="match status" value="1"/>
</dbReference>
<dbReference type="InterPro" id="IPR025110">
    <property type="entry name" value="AMP-bd_C"/>
</dbReference>
<keyword evidence="10" id="KW-1185">Reference proteome</keyword>